<keyword evidence="1" id="KW-0472">Membrane</keyword>
<keyword evidence="1" id="KW-1133">Transmembrane helix</keyword>
<dbReference type="KEGG" id="lhi:JP39_11490"/>
<proteinExistence type="predicted"/>
<dbReference type="Proteomes" id="UP000061546">
    <property type="component" value="Chromosome"/>
</dbReference>
<dbReference type="GO" id="GO:0042802">
    <property type="term" value="F:identical protein binding"/>
    <property type="evidence" value="ECO:0007669"/>
    <property type="project" value="TreeGrafter"/>
</dbReference>
<dbReference type="RefSeq" id="WP_041500934.1">
    <property type="nucleotide sequence ID" value="NZ_BJDV01000003.1"/>
</dbReference>
<feature type="transmembrane region" description="Helical" evidence="1">
    <location>
        <begin position="111"/>
        <end position="135"/>
    </location>
</feature>
<organism evidence="3 4">
    <name type="scientific">Companilactobacillus heilongjiangensis</name>
    <dbReference type="NCBI Taxonomy" id="1074467"/>
    <lineage>
        <taxon>Bacteria</taxon>
        <taxon>Bacillati</taxon>
        <taxon>Bacillota</taxon>
        <taxon>Bacilli</taxon>
        <taxon>Lactobacillales</taxon>
        <taxon>Lactobacillaceae</taxon>
        <taxon>Companilactobacillus</taxon>
    </lineage>
</organism>
<keyword evidence="4" id="KW-1185">Reference proteome</keyword>
<name>A0A0K2LF54_9LACO</name>
<dbReference type="OrthoDB" id="2235311at2"/>
<dbReference type="SUPFAM" id="SSF55874">
    <property type="entry name" value="ATPase domain of HSP90 chaperone/DNA topoisomerase II/histidine kinase"/>
    <property type="match status" value="1"/>
</dbReference>
<feature type="domain" description="Sensor histidine kinase NatK-like C-terminal" evidence="2">
    <location>
        <begin position="328"/>
        <end position="429"/>
    </location>
</feature>
<dbReference type="InterPro" id="IPR032834">
    <property type="entry name" value="NatK-like_C"/>
</dbReference>
<sequence length="431" mass="50147">MIYINPTIDVIGRALSGIVFFYVFNSLYRQQKNYFFVISAISIVITAIFIPDYAYFIDAIILYLAFCWHQKYKLLLINTILLSSLIQLLGETLVNTTAFFFNSQNISTKTIWGSILFVFITLLIQIIISAIFIISYRYFNIEEDWNIAHSSLFGLLIGYLFIVIFFFMRIIQHYQAYSDLMSGIMLFILIQCFFIVIVFLKSNQTQAETYTRELMKEQLKNLKMYTDQLETDQIKLRGFERNYKSTISGLRDIAKTGDYQEMKHSLGTLEDYSNSYFDNISMQLFKDLNNVQNPYLKSLLISKLTLIHQNNITCHFECRDTVNDVLINIFDLVRLLGISIDNATEATKNQKNGEIQIAIIEEAAQLSFVINNTTAEQTDISDMMQEGFTTKQHHSGLGMVNVQDIKKKYPNLFVQYRKNNQWFNLSIVIIK</sequence>
<dbReference type="Gene3D" id="3.30.565.10">
    <property type="entry name" value="Histidine kinase-like ATPase, C-terminal domain"/>
    <property type="match status" value="1"/>
</dbReference>
<evidence type="ECO:0000256" key="1">
    <source>
        <dbReference type="SAM" id="Phobius"/>
    </source>
</evidence>
<evidence type="ECO:0000259" key="2">
    <source>
        <dbReference type="Pfam" id="PF14501"/>
    </source>
</evidence>
<dbReference type="AlphaFoldDB" id="A0A0K2LF54"/>
<dbReference type="PANTHER" id="PTHR40448:SF1">
    <property type="entry name" value="TWO-COMPONENT SENSOR HISTIDINE KINASE"/>
    <property type="match status" value="1"/>
</dbReference>
<dbReference type="InterPro" id="IPR036890">
    <property type="entry name" value="HATPase_C_sf"/>
</dbReference>
<dbReference type="PANTHER" id="PTHR40448">
    <property type="entry name" value="TWO-COMPONENT SENSOR HISTIDINE KINASE"/>
    <property type="match status" value="1"/>
</dbReference>
<feature type="transmembrane region" description="Helical" evidence="1">
    <location>
        <begin position="72"/>
        <end position="90"/>
    </location>
</feature>
<protein>
    <recommendedName>
        <fullName evidence="2">Sensor histidine kinase NatK-like C-terminal domain-containing protein</fullName>
    </recommendedName>
</protein>
<feature type="transmembrane region" description="Helical" evidence="1">
    <location>
        <begin position="36"/>
        <end position="66"/>
    </location>
</feature>
<feature type="transmembrane region" description="Helical" evidence="1">
    <location>
        <begin position="180"/>
        <end position="200"/>
    </location>
</feature>
<evidence type="ECO:0000313" key="4">
    <source>
        <dbReference type="Proteomes" id="UP000061546"/>
    </source>
</evidence>
<gene>
    <name evidence="3" type="ORF">JP39_11490</name>
</gene>
<accession>A0A0K2LF54</accession>
<dbReference type="Pfam" id="PF14501">
    <property type="entry name" value="HATPase_c_5"/>
    <property type="match status" value="1"/>
</dbReference>
<keyword evidence="1" id="KW-0812">Transmembrane</keyword>
<feature type="transmembrane region" description="Helical" evidence="1">
    <location>
        <begin position="147"/>
        <end position="168"/>
    </location>
</feature>
<dbReference type="EMBL" id="CP012559">
    <property type="protein sequence ID" value="ALB29929.1"/>
    <property type="molecule type" value="Genomic_DNA"/>
</dbReference>
<reference evidence="3 4" key="1">
    <citation type="submission" date="2015-08" db="EMBL/GenBank/DDBJ databases">
        <title>Genomic sequence of Lactobacillus heilongjiangensis DSM 28069, isolated from Chinese traditional pickle.</title>
        <authorList>
            <person name="Jiang X."/>
            <person name="Zheng B."/>
            <person name="Cheng H."/>
        </authorList>
    </citation>
    <scope>NUCLEOTIDE SEQUENCE [LARGE SCALE GENOMIC DNA]</scope>
    <source>
        <strain evidence="3 4">DSM 28069</strain>
    </source>
</reference>
<feature type="transmembrane region" description="Helical" evidence="1">
    <location>
        <begin position="6"/>
        <end position="24"/>
    </location>
</feature>
<dbReference type="STRING" id="1074467.JP39_11490"/>
<evidence type="ECO:0000313" key="3">
    <source>
        <dbReference type="EMBL" id="ALB29929.1"/>
    </source>
</evidence>